<keyword evidence="4" id="KW-1015">Disulfide bond</keyword>
<evidence type="ECO:0000313" key="7">
    <source>
        <dbReference type="EMBL" id="EXX84788.1"/>
    </source>
</evidence>
<dbReference type="InterPro" id="IPR017937">
    <property type="entry name" value="Thioredoxin_CS"/>
</dbReference>
<dbReference type="Gene3D" id="3.40.30.10">
    <property type="entry name" value="Glutaredoxin"/>
    <property type="match status" value="1"/>
</dbReference>
<dbReference type="InterPro" id="IPR050553">
    <property type="entry name" value="Thioredoxin_ResA/DsbE_sf"/>
</dbReference>
<dbReference type="PROSITE" id="PS00194">
    <property type="entry name" value="THIOREDOXIN_1"/>
    <property type="match status" value="1"/>
</dbReference>
<dbReference type="GO" id="GO:0017004">
    <property type="term" value="P:cytochrome complex assembly"/>
    <property type="evidence" value="ECO:0007669"/>
    <property type="project" value="UniProtKB-KW"/>
</dbReference>
<protein>
    <submittedName>
        <fullName evidence="7">Thiol-disulfide oxidoreductase</fullName>
    </submittedName>
</protein>
<organism evidence="7 8">
    <name type="scientific">Paenibacillus darwinianus</name>
    <dbReference type="NCBI Taxonomy" id="1380763"/>
    <lineage>
        <taxon>Bacteria</taxon>
        <taxon>Bacillati</taxon>
        <taxon>Bacillota</taxon>
        <taxon>Bacilli</taxon>
        <taxon>Bacillales</taxon>
        <taxon>Paenibacillaceae</taxon>
        <taxon>Paenibacillus</taxon>
    </lineage>
</organism>
<keyword evidence="2" id="KW-0201">Cytochrome c-type biogenesis</keyword>
<dbReference type="PROSITE" id="PS51352">
    <property type="entry name" value="THIOREDOXIN_2"/>
    <property type="match status" value="1"/>
</dbReference>
<evidence type="ECO:0000313" key="8">
    <source>
        <dbReference type="Proteomes" id="UP000053750"/>
    </source>
</evidence>
<evidence type="ECO:0000259" key="6">
    <source>
        <dbReference type="PROSITE" id="PS51352"/>
    </source>
</evidence>
<keyword evidence="3" id="KW-0812">Transmembrane</keyword>
<dbReference type="Pfam" id="PF00578">
    <property type="entry name" value="AhpC-TSA"/>
    <property type="match status" value="1"/>
</dbReference>
<keyword evidence="8" id="KW-1185">Reference proteome</keyword>
<gene>
    <name evidence="7" type="ORF">BG53_10425</name>
</gene>
<dbReference type="GO" id="GO:0016491">
    <property type="term" value="F:oxidoreductase activity"/>
    <property type="evidence" value="ECO:0007669"/>
    <property type="project" value="InterPro"/>
</dbReference>
<dbReference type="OrthoDB" id="25753at2"/>
<comment type="caution">
    <text evidence="7">The sequence shown here is derived from an EMBL/GenBank/DDBJ whole genome shotgun (WGS) entry which is preliminary data.</text>
</comment>
<evidence type="ECO:0000256" key="1">
    <source>
        <dbReference type="ARBA" id="ARBA00004196"/>
    </source>
</evidence>
<evidence type="ECO:0000256" key="2">
    <source>
        <dbReference type="ARBA" id="ARBA00022748"/>
    </source>
</evidence>
<dbReference type="EMBL" id="JFHU01000261">
    <property type="protein sequence ID" value="EXX84788.1"/>
    <property type="molecule type" value="Genomic_DNA"/>
</dbReference>
<evidence type="ECO:0000256" key="5">
    <source>
        <dbReference type="ARBA" id="ARBA00023284"/>
    </source>
</evidence>
<keyword evidence="5" id="KW-0676">Redox-active center</keyword>
<evidence type="ECO:0000256" key="4">
    <source>
        <dbReference type="ARBA" id="ARBA00023157"/>
    </source>
</evidence>
<dbReference type="GO" id="GO:0016209">
    <property type="term" value="F:antioxidant activity"/>
    <property type="evidence" value="ECO:0007669"/>
    <property type="project" value="InterPro"/>
</dbReference>
<dbReference type="InterPro" id="IPR000866">
    <property type="entry name" value="AhpC/TSA"/>
</dbReference>
<dbReference type="GO" id="GO:0030313">
    <property type="term" value="C:cell envelope"/>
    <property type="evidence" value="ECO:0007669"/>
    <property type="project" value="UniProtKB-SubCell"/>
</dbReference>
<dbReference type="CDD" id="cd02966">
    <property type="entry name" value="TlpA_like_family"/>
    <property type="match status" value="1"/>
</dbReference>
<dbReference type="AlphaFoldDB" id="A0A9W5RZH6"/>
<dbReference type="SUPFAM" id="SSF52833">
    <property type="entry name" value="Thioredoxin-like"/>
    <property type="match status" value="1"/>
</dbReference>
<comment type="subcellular location">
    <subcellularLocation>
        <location evidence="1">Cell envelope</location>
    </subcellularLocation>
</comment>
<dbReference type="Proteomes" id="UP000053750">
    <property type="component" value="Unassembled WGS sequence"/>
</dbReference>
<accession>A0A9W5RZH6</accession>
<proteinExistence type="predicted"/>
<dbReference type="PANTHER" id="PTHR42852">
    <property type="entry name" value="THIOL:DISULFIDE INTERCHANGE PROTEIN DSBE"/>
    <property type="match status" value="1"/>
</dbReference>
<dbReference type="PANTHER" id="PTHR42852:SF6">
    <property type="entry name" value="THIOL:DISULFIDE INTERCHANGE PROTEIN DSBE"/>
    <property type="match status" value="1"/>
</dbReference>
<dbReference type="InterPro" id="IPR013766">
    <property type="entry name" value="Thioredoxin_domain"/>
</dbReference>
<dbReference type="InterPro" id="IPR036249">
    <property type="entry name" value="Thioredoxin-like_sf"/>
</dbReference>
<dbReference type="RefSeq" id="WP_036585916.1">
    <property type="nucleotide sequence ID" value="NZ_KK082211.1"/>
</dbReference>
<keyword evidence="3" id="KW-0735">Signal-anchor</keyword>
<feature type="domain" description="Thioredoxin" evidence="6">
    <location>
        <begin position="36"/>
        <end position="174"/>
    </location>
</feature>
<reference evidence="7 8" key="1">
    <citation type="submission" date="2014-02" db="EMBL/GenBank/DDBJ databases">
        <title>Genome sequence of Paenibacillus darwinianus reveals adaptive mechanisms for survival in Antarctic soils.</title>
        <authorList>
            <person name="Dsouza M."/>
            <person name="Taylor M.W."/>
            <person name="Turner S.J."/>
            <person name="Aislabie J."/>
        </authorList>
    </citation>
    <scope>NUCLEOTIDE SEQUENCE [LARGE SCALE GENOMIC DNA]</scope>
    <source>
        <strain evidence="7 8">CE1</strain>
    </source>
</reference>
<sequence>MTGSKRKIVQIAILIGVLLLGGYAIGKTLFSSDGTPQVGGKPPEFELAAMDGSVQKLSDYKGRPLVINFWGTFCPPCVKEMPEFQRQYVKWKGEGLEILAINLSEDDITVTNFLKRFNLDYQILRDRDRQTEKAYGVRQYPTTFFVKPNGEIKEIFIGGMTEAAIDERITELFRN</sequence>
<name>A0A9W5RZH6_9BACL</name>
<evidence type="ECO:0000256" key="3">
    <source>
        <dbReference type="ARBA" id="ARBA00022968"/>
    </source>
</evidence>